<keyword evidence="1" id="KW-1133">Transmembrane helix</keyword>
<name>A0AAD7GII6_MYCRO</name>
<keyword evidence="3" id="KW-1185">Reference proteome</keyword>
<reference evidence="2" key="1">
    <citation type="submission" date="2023-03" db="EMBL/GenBank/DDBJ databases">
        <title>Massive genome expansion in bonnet fungi (Mycena s.s.) driven by repeated elements and novel gene families across ecological guilds.</title>
        <authorList>
            <consortium name="Lawrence Berkeley National Laboratory"/>
            <person name="Harder C.B."/>
            <person name="Miyauchi S."/>
            <person name="Viragh M."/>
            <person name="Kuo A."/>
            <person name="Thoen E."/>
            <person name="Andreopoulos B."/>
            <person name="Lu D."/>
            <person name="Skrede I."/>
            <person name="Drula E."/>
            <person name="Henrissat B."/>
            <person name="Morin E."/>
            <person name="Kohler A."/>
            <person name="Barry K."/>
            <person name="LaButti K."/>
            <person name="Morin E."/>
            <person name="Salamov A."/>
            <person name="Lipzen A."/>
            <person name="Mereny Z."/>
            <person name="Hegedus B."/>
            <person name="Baldrian P."/>
            <person name="Stursova M."/>
            <person name="Weitz H."/>
            <person name="Taylor A."/>
            <person name="Grigoriev I.V."/>
            <person name="Nagy L.G."/>
            <person name="Martin F."/>
            <person name="Kauserud H."/>
        </authorList>
    </citation>
    <scope>NUCLEOTIDE SEQUENCE</scope>
    <source>
        <strain evidence="2">CBHHK067</strain>
    </source>
</reference>
<dbReference type="EMBL" id="JARKIE010000063">
    <property type="protein sequence ID" value="KAJ7690710.1"/>
    <property type="molecule type" value="Genomic_DNA"/>
</dbReference>
<feature type="transmembrane region" description="Helical" evidence="1">
    <location>
        <begin position="53"/>
        <end position="79"/>
    </location>
</feature>
<accession>A0AAD7GII6</accession>
<protein>
    <submittedName>
        <fullName evidence="2">Uncharacterized protein</fullName>
    </submittedName>
</protein>
<evidence type="ECO:0000256" key="1">
    <source>
        <dbReference type="SAM" id="Phobius"/>
    </source>
</evidence>
<feature type="transmembrane region" description="Helical" evidence="1">
    <location>
        <begin position="91"/>
        <end position="113"/>
    </location>
</feature>
<sequence length="219" mass="24299">MAAHYLCCLPLRLGVLVISFLQFIASAFAAGLVSYFLVLDAQGKDSIDIPTRTKIVAIVVAVLYGLVALVSLTGFIGAIRKKESQVGMFSNLLRFFLVVQVAVVTAYFVLYFLDKDKFRKLCIGDSTDQKVIDVCNANDISLWALIVSAILPIICQAYGVYIVSSYVKKLHNENFLRQESFGFKGPGYMPVHEETHPLTHQATYPYADNSHSFGLNHHV</sequence>
<organism evidence="2 3">
    <name type="scientific">Mycena rosella</name>
    <name type="common">Pink bonnet</name>
    <name type="synonym">Agaricus rosellus</name>
    <dbReference type="NCBI Taxonomy" id="1033263"/>
    <lineage>
        <taxon>Eukaryota</taxon>
        <taxon>Fungi</taxon>
        <taxon>Dikarya</taxon>
        <taxon>Basidiomycota</taxon>
        <taxon>Agaricomycotina</taxon>
        <taxon>Agaricomycetes</taxon>
        <taxon>Agaricomycetidae</taxon>
        <taxon>Agaricales</taxon>
        <taxon>Marasmiineae</taxon>
        <taxon>Mycenaceae</taxon>
        <taxon>Mycena</taxon>
    </lineage>
</organism>
<gene>
    <name evidence="2" type="ORF">B0H17DRAFT_1064551</name>
</gene>
<keyword evidence="1" id="KW-0812">Transmembrane</keyword>
<evidence type="ECO:0000313" key="3">
    <source>
        <dbReference type="Proteomes" id="UP001221757"/>
    </source>
</evidence>
<dbReference type="AlphaFoldDB" id="A0AAD7GII6"/>
<comment type="caution">
    <text evidence="2">The sequence shown here is derived from an EMBL/GenBank/DDBJ whole genome shotgun (WGS) entry which is preliminary data.</text>
</comment>
<feature type="transmembrane region" description="Helical" evidence="1">
    <location>
        <begin position="140"/>
        <end position="163"/>
    </location>
</feature>
<proteinExistence type="predicted"/>
<keyword evidence="1" id="KW-0472">Membrane</keyword>
<dbReference type="Proteomes" id="UP001221757">
    <property type="component" value="Unassembled WGS sequence"/>
</dbReference>
<evidence type="ECO:0000313" key="2">
    <source>
        <dbReference type="EMBL" id="KAJ7690710.1"/>
    </source>
</evidence>